<gene>
    <name evidence="3" type="ORF">SAMN02745196_01984</name>
</gene>
<keyword evidence="3" id="KW-0378">Hydrolase</keyword>
<dbReference type="RefSeq" id="WP_084666227.1">
    <property type="nucleotide sequence ID" value="NZ_FQXP01000007.1"/>
</dbReference>
<protein>
    <submittedName>
        <fullName evidence="3">D-alanyl-D-alanine carboxypeptidase</fullName>
    </submittedName>
</protein>
<evidence type="ECO:0000313" key="4">
    <source>
        <dbReference type="Proteomes" id="UP000184526"/>
    </source>
</evidence>
<dbReference type="AlphaFoldDB" id="A0A1M5X3Y4"/>
<dbReference type="EMBL" id="FQXP01000007">
    <property type="protein sequence ID" value="SHH94536.1"/>
    <property type="molecule type" value="Genomic_DNA"/>
</dbReference>
<dbReference type="OrthoDB" id="9792074at2"/>
<dbReference type="Pfam" id="PF02557">
    <property type="entry name" value="VanY"/>
    <property type="match status" value="1"/>
</dbReference>
<dbReference type="CDD" id="cd14852">
    <property type="entry name" value="LD-carboxypeptidase"/>
    <property type="match status" value="1"/>
</dbReference>
<dbReference type="GO" id="GO:0004180">
    <property type="term" value="F:carboxypeptidase activity"/>
    <property type="evidence" value="ECO:0007669"/>
    <property type="project" value="UniProtKB-KW"/>
</dbReference>
<dbReference type="Proteomes" id="UP000184526">
    <property type="component" value="Unassembled WGS sequence"/>
</dbReference>
<feature type="region of interest" description="Disordered" evidence="1">
    <location>
        <begin position="46"/>
        <end position="78"/>
    </location>
</feature>
<evidence type="ECO:0000313" key="3">
    <source>
        <dbReference type="EMBL" id="SHH94536.1"/>
    </source>
</evidence>
<dbReference type="STRING" id="1121306.SAMN02745196_01984"/>
<dbReference type="PANTHER" id="PTHR34385:SF1">
    <property type="entry name" value="PEPTIDOGLYCAN L-ALANYL-D-GLUTAMATE ENDOPEPTIDASE CWLK"/>
    <property type="match status" value="1"/>
</dbReference>
<keyword evidence="3" id="KW-0645">Protease</keyword>
<dbReference type="InterPro" id="IPR058193">
    <property type="entry name" value="VanY/YodJ_core_dom"/>
</dbReference>
<dbReference type="PANTHER" id="PTHR34385">
    <property type="entry name" value="D-ALANYL-D-ALANINE CARBOXYPEPTIDASE"/>
    <property type="match status" value="1"/>
</dbReference>
<organism evidence="3 4">
    <name type="scientific">Clostridium collagenovorans DSM 3089</name>
    <dbReference type="NCBI Taxonomy" id="1121306"/>
    <lineage>
        <taxon>Bacteria</taxon>
        <taxon>Bacillati</taxon>
        <taxon>Bacillota</taxon>
        <taxon>Clostridia</taxon>
        <taxon>Eubacteriales</taxon>
        <taxon>Clostridiaceae</taxon>
        <taxon>Clostridium</taxon>
    </lineage>
</organism>
<feature type="domain" description="D-alanyl-D-alanine carboxypeptidase-like core" evidence="2">
    <location>
        <begin position="132"/>
        <end position="262"/>
    </location>
</feature>
<feature type="compositionally biased region" description="Low complexity" evidence="1">
    <location>
        <begin position="51"/>
        <end position="63"/>
    </location>
</feature>
<dbReference type="Gene3D" id="3.30.1380.10">
    <property type="match status" value="1"/>
</dbReference>
<dbReference type="InterPro" id="IPR009045">
    <property type="entry name" value="Zn_M74/Hedgehog-like"/>
</dbReference>
<dbReference type="SUPFAM" id="SSF55166">
    <property type="entry name" value="Hedgehog/DD-peptidase"/>
    <property type="match status" value="1"/>
</dbReference>
<dbReference type="InterPro" id="IPR052179">
    <property type="entry name" value="DD-CPase-like"/>
</dbReference>
<dbReference type="GO" id="GO:0006508">
    <property type="term" value="P:proteolysis"/>
    <property type="evidence" value="ECO:0007669"/>
    <property type="project" value="InterPro"/>
</dbReference>
<proteinExistence type="predicted"/>
<keyword evidence="3" id="KW-0121">Carboxypeptidase</keyword>
<sequence length="288" mass="33071">MANKVKKRIILRKKRRVQIIALSALLIGSITVVSIGLKNRDGDNIIDKNGENNNQYYNSESNNVDYGNNNSKDEKSKEELQKQQEQEELMRKRREEMLLANKENVLPSNYVPEDLKVVKCIQFVNLYTSHENQLRAEAADALEVMITQARKEGLTFYGASGYRSYEAQTGIYKSNLQTYGYEHTNKYVAKPGTSEHQTGLALDITNKAGIKDGLIEEFAHSKEGEWIAHNCYKYGFVVRYPKDKENITGYQYEPWHIRYVGKEASEDMYNNNQCLEEYLGVATTEHGN</sequence>
<name>A0A1M5X3Y4_9CLOT</name>
<dbReference type="InterPro" id="IPR003709">
    <property type="entry name" value="VanY-like_core_dom"/>
</dbReference>
<evidence type="ECO:0000256" key="1">
    <source>
        <dbReference type="SAM" id="MobiDB-lite"/>
    </source>
</evidence>
<reference evidence="3 4" key="1">
    <citation type="submission" date="2016-11" db="EMBL/GenBank/DDBJ databases">
        <authorList>
            <person name="Jaros S."/>
            <person name="Januszkiewicz K."/>
            <person name="Wedrychowicz H."/>
        </authorList>
    </citation>
    <scope>NUCLEOTIDE SEQUENCE [LARGE SCALE GENOMIC DNA]</scope>
    <source>
        <strain evidence="3 4">DSM 3089</strain>
    </source>
</reference>
<accession>A0A1M5X3Y4</accession>
<evidence type="ECO:0000259" key="2">
    <source>
        <dbReference type="Pfam" id="PF02557"/>
    </source>
</evidence>
<keyword evidence="4" id="KW-1185">Reference proteome</keyword>